<dbReference type="RefSeq" id="WP_246340880.1">
    <property type="nucleotide sequence ID" value="NZ_JACJHY010000018.1"/>
</dbReference>
<evidence type="ECO:0000256" key="3">
    <source>
        <dbReference type="ARBA" id="ARBA00022679"/>
    </source>
</evidence>
<comment type="caution">
    <text evidence="7">The sequence shown here is derived from an EMBL/GenBank/DDBJ whole genome shotgun (WGS) entry which is preliminary data.</text>
</comment>
<dbReference type="EC" id="2.1.1.72" evidence="1"/>
<comment type="catalytic activity">
    <reaction evidence="5">
        <text>a 2'-deoxyadenosine in DNA + S-adenosyl-L-methionine = an N(6)-methyl-2'-deoxyadenosine in DNA + S-adenosyl-L-homocysteine + H(+)</text>
        <dbReference type="Rhea" id="RHEA:15197"/>
        <dbReference type="Rhea" id="RHEA-COMP:12418"/>
        <dbReference type="Rhea" id="RHEA-COMP:12419"/>
        <dbReference type="ChEBI" id="CHEBI:15378"/>
        <dbReference type="ChEBI" id="CHEBI:57856"/>
        <dbReference type="ChEBI" id="CHEBI:59789"/>
        <dbReference type="ChEBI" id="CHEBI:90615"/>
        <dbReference type="ChEBI" id="CHEBI:90616"/>
        <dbReference type="EC" id="2.1.1.72"/>
    </reaction>
</comment>
<keyword evidence="4" id="KW-0949">S-adenosyl-L-methionine</keyword>
<dbReference type="InterPro" id="IPR050953">
    <property type="entry name" value="N4_N6_ade-DNA_methylase"/>
</dbReference>
<keyword evidence="3" id="KW-0808">Transferase</keyword>
<dbReference type="InterPro" id="IPR011639">
    <property type="entry name" value="MethylTrfase_TaqI-like_dom"/>
</dbReference>
<dbReference type="InterPro" id="IPR029063">
    <property type="entry name" value="SAM-dependent_MTases_sf"/>
</dbReference>
<evidence type="ECO:0000259" key="6">
    <source>
        <dbReference type="Pfam" id="PF07669"/>
    </source>
</evidence>
<evidence type="ECO:0000313" key="7">
    <source>
        <dbReference type="EMBL" id="MBA9021785.1"/>
    </source>
</evidence>
<dbReference type="Gene3D" id="3.40.50.150">
    <property type="entry name" value="Vaccinia Virus protein VP39"/>
    <property type="match status" value="1"/>
</dbReference>
<keyword evidence="2" id="KW-0489">Methyltransferase</keyword>
<sequence>MLKVLEDRFNGHIFVLKYEEAVTLRASRQLGRFASLVEGYEDAGGQLSFWRLYSFKDLPVELISQIYQLFVSDTDSSVYTPPTLVRLMLDEALSWDRIDRLMAGQEIILDPACGSGVFLVEAYKRLVLHWRSRNGWAKPGIDELRTLLERVHGIDLEHGAIELAAFSLCLALCDALEPEEIRASVKLFPKLADASLHQRCFFEAKEQGLVQAPVGVVIGNPPFESSLTTPAARRAYDAYVKQYGKLADQQIAYLFLHEAMGMTAEGGVLSMIQPSGFLYNQHAGDFRTTFFMRWNVREILDFVSVRGLFKKGEADPKVVIVVAIAGPCNPTAKLLHTVFRRNGRANAEQGFEIDYYDLFRVPHAAITGSSDTWRANLLGGDRLLSFLHRLRKYRTLGEYAAERQWNSGEGYIAGQKGISRPATHIVGQALLPTKALASNGLDRSAITKVPKAPIKDPKSEARFTPPMLLVKEHQDLYNAMWEASYLTYKHEIVGFAAPKKDLKRLRQLRDWIASNRPALQAYVAGTSIRLFTQRATSIASADIMALPYPEDGSLDLSKNEEILIDDVVRYWRDFVRTGSDSDIMKLDGRQGLPDFSECLTSQINTVYPKTPLRPLASQSWPGIICQPFVFGDGAVDWTGVDDLRGKLDSLLREQRGSTITVTRIARIYDGKFIFLLKPDRLRYWLRSIALRDADDILADLRAQGF</sequence>
<evidence type="ECO:0000256" key="2">
    <source>
        <dbReference type="ARBA" id="ARBA00022603"/>
    </source>
</evidence>
<protein>
    <recommendedName>
        <fullName evidence="1">site-specific DNA-methyltransferase (adenine-specific)</fullName>
        <ecNumber evidence="1">2.1.1.72</ecNumber>
    </recommendedName>
</protein>
<dbReference type="PRINTS" id="PR00507">
    <property type="entry name" value="N12N6MTFRASE"/>
</dbReference>
<dbReference type="SUPFAM" id="SSF53335">
    <property type="entry name" value="S-adenosyl-L-methionine-dependent methyltransferases"/>
    <property type="match status" value="1"/>
</dbReference>
<evidence type="ECO:0000313" key="8">
    <source>
        <dbReference type="Proteomes" id="UP000587524"/>
    </source>
</evidence>
<dbReference type="PANTHER" id="PTHR33841:SF4">
    <property type="entry name" value="RESTRICTION MODIFICATION SYSTEM DNA SPECIFICITY DOMAIN"/>
    <property type="match status" value="1"/>
</dbReference>
<name>A0ABR6C9V9_9HYPH</name>
<dbReference type="PANTHER" id="PTHR33841">
    <property type="entry name" value="DNA METHYLTRANSFERASE YEEA-RELATED"/>
    <property type="match status" value="1"/>
</dbReference>
<evidence type="ECO:0000256" key="4">
    <source>
        <dbReference type="ARBA" id="ARBA00022691"/>
    </source>
</evidence>
<keyword evidence="8" id="KW-1185">Reference proteome</keyword>
<proteinExistence type="predicted"/>
<feature type="domain" description="Type II methyltransferase M.TaqI-like" evidence="6">
    <location>
        <begin position="150"/>
        <end position="304"/>
    </location>
</feature>
<gene>
    <name evidence="7" type="ORF">HNQ97_003794</name>
</gene>
<accession>A0ABR6C9V9</accession>
<reference evidence="7 8" key="1">
    <citation type="submission" date="2020-08" db="EMBL/GenBank/DDBJ databases">
        <title>Genomic Encyclopedia of Type Strains, Phase IV (KMG-IV): sequencing the most valuable type-strain genomes for metagenomic binning, comparative biology and taxonomic classification.</title>
        <authorList>
            <person name="Goeker M."/>
        </authorList>
    </citation>
    <scope>NUCLEOTIDE SEQUENCE [LARGE SCALE GENOMIC DNA]</scope>
    <source>
        <strain evidence="7 8">DSM 17455</strain>
    </source>
</reference>
<dbReference type="EMBL" id="JACJHZ010000018">
    <property type="protein sequence ID" value="MBA9021785.1"/>
    <property type="molecule type" value="Genomic_DNA"/>
</dbReference>
<evidence type="ECO:0000256" key="1">
    <source>
        <dbReference type="ARBA" id="ARBA00011900"/>
    </source>
</evidence>
<evidence type="ECO:0000256" key="5">
    <source>
        <dbReference type="ARBA" id="ARBA00047942"/>
    </source>
</evidence>
<organism evidence="7 8">
    <name type="scientific">Aminobacter ciceronei</name>
    <dbReference type="NCBI Taxonomy" id="150723"/>
    <lineage>
        <taxon>Bacteria</taxon>
        <taxon>Pseudomonadati</taxon>
        <taxon>Pseudomonadota</taxon>
        <taxon>Alphaproteobacteria</taxon>
        <taxon>Hyphomicrobiales</taxon>
        <taxon>Phyllobacteriaceae</taxon>
        <taxon>Aminobacter</taxon>
    </lineage>
</organism>
<dbReference type="Proteomes" id="UP000587524">
    <property type="component" value="Unassembled WGS sequence"/>
</dbReference>
<dbReference type="Pfam" id="PF07669">
    <property type="entry name" value="Eco57I"/>
    <property type="match status" value="1"/>
</dbReference>